<dbReference type="Proteomes" id="UP000236161">
    <property type="component" value="Unassembled WGS sequence"/>
</dbReference>
<sequence>MQYYLNPSVCAASSHRCSLSSTLFLPDALRVHTTFMASIISTPRLRVLLAFFLLWATRGEAMDGEAMDVDSTGDWSPLVNPSLMLEAGNLAGSLMNAYGPPELTLTHARAVAVYCLRLGNGLLGYHALIGGQFRRRVATGYRMGIIFAEVYFILRDGQVLDLVRPADIPWRVEARQNRGVYNAPNKSQPDQLRSSIIVNFRSLLITGICDL</sequence>
<gene>
    <name evidence="1" type="ORF">AXF42_Ash006725</name>
</gene>
<dbReference type="EMBL" id="KZ451979">
    <property type="protein sequence ID" value="PKA55523.1"/>
    <property type="molecule type" value="Genomic_DNA"/>
</dbReference>
<dbReference type="AlphaFoldDB" id="A0A2I0AIZ0"/>
<accession>A0A2I0AIZ0</accession>
<evidence type="ECO:0000313" key="2">
    <source>
        <dbReference type="Proteomes" id="UP000236161"/>
    </source>
</evidence>
<name>A0A2I0AIZ0_9ASPA</name>
<evidence type="ECO:0000313" key="1">
    <source>
        <dbReference type="EMBL" id="PKA55523.1"/>
    </source>
</evidence>
<proteinExistence type="predicted"/>
<protein>
    <submittedName>
        <fullName evidence="1">Uncharacterized protein</fullName>
    </submittedName>
</protein>
<organism evidence="1 2">
    <name type="scientific">Apostasia shenzhenica</name>
    <dbReference type="NCBI Taxonomy" id="1088818"/>
    <lineage>
        <taxon>Eukaryota</taxon>
        <taxon>Viridiplantae</taxon>
        <taxon>Streptophyta</taxon>
        <taxon>Embryophyta</taxon>
        <taxon>Tracheophyta</taxon>
        <taxon>Spermatophyta</taxon>
        <taxon>Magnoliopsida</taxon>
        <taxon>Liliopsida</taxon>
        <taxon>Asparagales</taxon>
        <taxon>Orchidaceae</taxon>
        <taxon>Apostasioideae</taxon>
        <taxon>Apostasia</taxon>
    </lineage>
</organism>
<reference evidence="1 2" key="1">
    <citation type="journal article" date="2017" name="Nature">
        <title>The Apostasia genome and the evolution of orchids.</title>
        <authorList>
            <person name="Zhang G.Q."/>
            <person name="Liu K.W."/>
            <person name="Li Z."/>
            <person name="Lohaus R."/>
            <person name="Hsiao Y.Y."/>
            <person name="Niu S.C."/>
            <person name="Wang J.Y."/>
            <person name="Lin Y.C."/>
            <person name="Xu Q."/>
            <person name="Chen L.J."/>
            <person name="Yoshida K."/>
            <person name="Fujiwara S."/>
            <person name="Wang Z.W."/>
            <person name="Zhang Y.Q."/>
            <person name="Mitsuda N."/>
            <person name="Wang M."/>
            <person name="Liu G.H."/>
            <person name="Pecoraro L."/>
            <person name="Huang H.X."/>
            <person name="Xiao X.J."/>
            <person name="Lin M."/>
            <person name="Wu X.Y."/>
            <person name="Wu W.L."/>
            <person name="Chen Y.Y."/>
            <person name="Chang S.B."/>
            <person name="Sakamoto S."/>
            <person name="Ohme-Takagi M."/>
            <person name="Yagi M."/>
            <person name="Zeng S.J."/>
            <person name="Shen C.Y."/>
            <person name="Yeh C.M."/>
            <person name="Luo Y.B."/>
            <person name="Tsai W.C."/>
            <person name="Van de Peer Y."/>
            <person name="Liu Z.J."/>
        </authorList>
    </citation>
    <scope>NUCLEOTIDE SEQUENCE [LARGE SCALE GENOMIC DNA]</scope>
    <source>
        <strain evidence="2">cv. Shenzhen</strain>
        <tissue evidence="1">Stem</tissue>
    </source>
</reference>
<keyword evidence="2" id="KW-1185">Reference proteome</keyword>